<proteinExistence type="predicted"/>
<organism evidence="1 2">
    <name type="scientific">Araneus ventricosus</name>
    <name type="common">Orbweaver spider</name>
    <name type="synonym">Epeira ventricosa</name>
    <dbReference type="NCBI Taxonomy" id="182803"/>
    <lineage>
        <taxon>Eukaryota</taxon>
        <taxon>Metazoa</taxon>
        <taxon>Ecdysozoa</taxon>
        <taxon>Arthropoda</taxon>
        <taxon>Chelicerata</taxon>
        <taxon>Arachnida</taxon>
        <taxon>Araneae</taxon>
        <taxon>Araneomorphae</taxon>
        <taxon>Entelegynae</taxon>
        <taxon>Araneoidea</taxon>
        <taxon>Araneidae</taxon>
        <taxon>Araneus</taxon>
    </lineage>
</organism>
<name>A0A4Y2NJF7_ARAVE</name>
<dbReference type="AlphaFoldDB" id="A0A4Y2NJF7"/>
<dbReference type="EMBL" id="BGPR01009271">
    <property type="protein sequence ID" value="GBN38993.1"/>
    <property type="molecule type" value="Genomic_DNA"/>
</dbReference>
<reference evidence="1 2" key="1">
    <citation type="journal article" date="2019" name="Sci. Rep.">
        <title>Orb-weaving spider Araneus ventricosus genome elucidates the spidroin gene catalogue.</title>
        <authorList>
            <person name="Kono N."/>
            <person name="Nakamura H."/>
            <person name="Ohtoshi R."/>
            <person name="Moran D.A.P."/>
            <person name="Shinohara A."/>
            <person name="Yoshida Y."/>
            <person name="Fujiwara M."/>
            <person name="Mori M."/>
            <person name="Tomita M."/>
            <person name="Arakawa K."/>
        </authorList>
    </citation>
    <scope>NUCLEOTIDE SEQUENCE [LARGE SCALE GENOMIC DNA]</scope>
</reference>
<evidence type="ECO:0000313" key="1">
    <source>
        <dbReference type="EMBL" id="GBN38993.1"/>
    </source>
</evidence>
<accession>A0A4Y2NJF7</accession>
<sequence>MLRLGRPEKISVFAHEFDDPQVIFCLESVVATIFSHSCSKFGAGFLICQDTVDTPWHSEVPCQFHHNCNSRCQTVKSFEVGRKGPC</sequence>
<evidence type="ECO:0000313" key="2">
    <source>
        <dbReference type="Proteomes" id="UP000499080"/>
    </source>
</evidence>
<protein>
    <submittedName>
        <fullName evidence="1">Uncharacterized protein</fullName>
    </submittedName>
</protein>
<gene>
    <name evidence="1" type="ORF">AVEN_3437_1</name>
</gene>
<keyword evidence="2" id="KW-1185">Reference proteome</keyword>
<dbReference type="Proteomes" id="UP000499080">
    <property type="component" value="Unassembled WGS sequence"/>
</dbReference>
<comment type="caution">
    <text evidence="1">The sequence shown here is derived from an EMBL/GenBank/DDBJ whole genome shotgun (WGS) entry which is preliminary data.</text>
</comment>